<gene>
    <name evidence="6" type="ORF">MDMS009_209</name>
</gene>
<dbReference type="GO" id="GO:0005886">
    <property type="term" value="C:plasma membrane"/>
    <property type="evidence" value="ECO:0007669"/>
    <property type="project" value="InterPro"/>
</dbReference>
<keyword evidence="3" id="KW-1133">Transmembrane helix</keyword>
<dbReference type="InterPro" id="IPR007452">
    <property type="entry name" value="TamB_C"/>
</dbReference>
<keyword evidence="2" id="KW-0812">Transmembrane</keyword>
<keyword evidence="7" id="KW-1185">Reference proteome</keyword>
<evidence type="ECO:0000256" key="3">
    <source>
        <dbReference type="ARBA" id="ARBA00022989"/>
    </source>
</evidence>
<keyword evidence="4" id="KW-0472">Membrane</keyword>
<dbReference type="RefSeq" id="WP_008290000.1">
    <property type="nucleotide sequence ID" value="NZ_GG657883.1"/>
</dbReference>
<sequence>MRRKFLWSILIVVVLLVSLFAWLVSTQSGLLTAVSLTQRILPELQIEHAEGRLIDFIQLQGIVYKTDDTTVAEVAELTLNWQPAALLKATLLIERLTVNDINLYSAESNEEDAPTEAITLPEVNIPLRVEIAELQVNNLQTISVTNEKTVLVKQLSSALTVQRNILNIKKLQLERDDIALQLEGNLGLQSPYTTDLGYVIDVKQALSSPFQAVGRLEGDIEQLALTQTLSEPLLSKQSATITDVLSDLHWSLNVDADAIDIAAIVPEQQTQLKAFSLKAQGDLTALTADLVSTVEHADLPPLALTAAIESDDFSVWTINSKASVSEQSHVEIAGDISLQDEMPSADLEAVWQNLQWPLVGENIIGKSANGTVMFSGTAADYVLNVDTALEVEQQQLSVSAQTQGTDSAIQIKQLQVDGFDGKLTADGQLDWQQAPLQYQLNADWQGMKLPASLTTVAVELQQGQITLNGTPELLSLTTQADLLVDGVAMNVDANASGQIDKGFEQSRVDIALADGKLFYQGQLLWSETVLIDGVLSLDKMNPGVLLADWPGALSGKTKLRVNNQPETDIHVKASDIAIDGTLRERPLKLSGEIDYTEALLTVKQLQLQSGNSSLQANGQMQQDTIAFDWLLKSPDLKDFYPDIAGRMNASGSIGGSKQTPEIKAEISGDNIRYQDIEAQTISGQINLAMSDNADLDTHIDVTGLTLPELAIESLSLDLTGKQQKHDITVDVKSEAMTLAIAASGGLNEAIWQGNLTSFNLENTKAGKWSLQQQGELKISATEQYIPQHCWASANGEFCLAADNNENGWQTSGQFSALPLSLFEAFAVELEQLQGTLRGDFNAIANKGEAITGEGKIFLDDAVLKLEQSALNQQKPIALNNTSLRYQLNAEKTQASLHLEPNVDGVSAVDADFETVALAQLIENKGPSAINGKMTTAIEDLSALQLSHPAFTDLSGQFDLNLAISGTTSQPQIQGKASLSDGQVAIVDAGIVLTQIEANIDGNLNQVVFDYQARSGQGELNGDGTFTLNDADWALKTALKAQQFTVMNTPEALVIAEPDLTILVTPKLTKVTGRVDIPEAELEPTQFNSTVSPSRDVVIISDEPVAKQTGPTTELDIKIILGDKVKLKAMGFQGRLAGDLRVSGNTNDILLGNGEIKIIDGSYLAYGQLLKVDDGSIRFAGGAIDNPELDIKAVRVGKDYKAGLHIEGYASSPQANLFSEPNMTQDNILSYILLGKPLEQASATDAAILASAASGLGLQNGAMMGDQIASTFGLDEFSVQGDSADNAALQVGKYLSPKIYLSYGIGVFDSVSTVELRYQLSKIWSLKAESGTESGVDLLYSYERGVPE</sequence>
<dbReference type="HOGENOM" id="CLU_002338_2_1_6"/>
<dbReference type="GO" id="GO:0009306">
    <property type="term" value="P:protein secretion"/>
    <property type="evidence" value="ECO:0007669"/>
    <property type="project" value="InterPro"/>
</dbReference>
<evidence type="ECO:0000256" key="4">
    <source>
        <dbReference type="ARBA" id="ARBA00023136"/>
    </source>
</evidence>
<comment type="subcellular location">
    <subcellularLocation>
        <location evidence="1">Membrane</location>
        <topology evidence="1">Single-pass membrane protein</topology>
    </subcellularLocation>
</comment>
<dbReference type="OrthoDB" id="5555605at2"/>
<dbReference type="GO" id="GO:0097347">
    <property type="term" value="C:TAM protein secretion complex"/>
    <property type="evidence" value="ECO:0007669"/>
    <property type="project" value="TreeGrafter"/>
</dbReference>
<dbReference type="Proteomes" id="UP000004679">
    <property type="component" value="Unassembled WGS sequence"/>
</dbReference>
<protein>
    <recommendedName>
        <fullName evidence="5">Translocation and assembly module TamB C-terminal domain-containing protein</fullName>
    </recommendedName>
</protein>
<organism evidence="6 7">
    <name type="scientific">Methylophaga thiooxydans DMS010</name>
    <dbReference type="NCBI Taxonomy" id="637616"/>
    <lineage>
        <taxon>Bacteria</taxon>
        <taxon>Pseudomonadati</taxon>
        <taxon>Pseudomonadota</taxon>
        <taxon>Gammaproteobacteria</taxon>
        <taxon>Thiotrichales</taxon>
        <taxon>Piscirickettsiaceae</taxon>
        <taxon>Methylophaga</taxon>
    </lineage>
</organism>
<evidence type="ECO:0000313" key="6">
    <source>
        <dbReference type="EMBL" id="EEF81217.1"/>
    </source>
</evidence>
<name>C0N1X7_9GAMM</name>
<accession>C0N1X7</accession>
<reference evidence="6 7" key="1">
    <citation type="journal article" date="2011" name="J. Bacteriol.">
        <title>Draft genome sequence of the chemolithoheterotrophic, halophilic methylotroph Methylophaga thiooxydans DMS010.</title>
        <authorList>
            <person name="Boden R."/>
            <person name="Ferriera S."/>
            <person name="Johnson J."/>
            <person name="Kelly D.P."/>
            <person name="Murrell J.C."/>
            <person name="Schafer H."/>
        </authorList>
    </citation>
    <scope>NUCLEOTIDE SEQUENCE [LARGE SCALE GENOMIC DNA]</scope>
    <source>
        <strain evidence="6 7">DMS010</strain>
    </source>
</reference>
<evidence type="ECO:0000259" key="5">
    <source>
        <dbReference type="Pfam" id="PF04357"/>
    </source>
</evidence>
<dbReference type="Pfam" id="PF04357">
    <property type="entry name" value="TamB"/>
    <property type="match status" value="1"/>
</dbReference>
<evidence type="ECO:0000256" key="1">
    <source>
        <dbReference type="ARBA" id="ARBA00004167"/>
    </source>
</evidence>
<proteinExistence type="predicted"/>
<feature type="domain" description="Translocation and assembly module TamB C-terminal" evidence="5">
    <location>
        <begin position="1011"/>
        <end position="1342"/>
    </location>
</feature>
<dbReference type="PANTHER" id="PTHR36985:SF1">
    <property type="entry name" value="TRANSLOCATION AND ASSEMBLY MODULE SUBUNIT TAMB"/>
    <property type="match status" value="1"/>
</dbReference>
<evidence type="ECO:0000313" key="7">
    <source>
        <dbReference type="Proteomes" id="UP000004679"/>
    </source>
</evidence>
<dbReference type="PANTHER" id="PTHR36985">
    <property type="entry name" value="TRANSLOCATION AND ASSEMBLY MODULE SUBUNIT TAMB"/>
    <property type="match status" value="1"/>
</dbReference>
<dbReference type="EMBL" id="GG657883">
    <property type="protein sequence ID" value="EEF81217.1"/>
    <property type="molecule type" value="Genomic_DNA"/>
</dbReference>
<evidence type="ECO:0000256" key="2">
    <source>
        <dbReference type="ARBA" id="ARBA00022692"/>
    </source>
</evidence>